<dbReference type="EMBL" id="FQWL01000002">
    <property type="protein sequence ID" value="SHG53443.1"/>
    <property type="molecule type" value="Genomic_DNA"/>
</dbReference>
<proteinExistence type="predicted"/>
<evidence type="ECO:0000313" key="2">
    <source>
        <dbReference type="Proteomes" id="UP000184532"/>
    </source>
</evidence>
<dbReference type="AlphaFoldDB" id="A0A1M5KMN0"/>
<sequence length="162" mass="17705">MKHVFLTLLFGLALVFTCEAQRISKHALGIRAGDDDGFDSLGAEISYQLGLQDSKRLEFDLGIRTGDGYDAFKAVGLFQWVMPLDNSFHWYVGAGGGLGNVSVDNGGSNTFILAAGDIGIEYNFKIPLLLSLDLRPEFGLGDDDFYGDGFDFDLGLGIRYQF</sequence>
<keyword evidence="2" id="KW-1185">Reference proteome</keyword>
<dbReference type="RefSeq" id="WP_073178211.1">
    <property type="nucleotide sequence ID" value="NZ_FQWL01000002.1"/>
</dbReference>
<accession>A0A1M5KMN0</accession>
<dbReference type="SUPFAM" id="SSF56925">
    <property type="entry name" value="OMPA-like"/>
    <property type="match status" value="1"/>
</dbReference>
<name>A0A1M5KMN0_9FLAO</name>
<dbReference type="STRING" id="570519.SAMN04488116_1646"/>
<dbReference type="Gene3D" id="2.40.160.20">
    <property type="match status" value="1"/>
</dbReference>
<protein>
    <recommendedName>
        <fullName evidence="3">Outer membrane protein beta-barrel domain-containing protein</fullName>
    </recommendedName>
</protein>
<dbReference type="OrthoDB" id="978645at2"/>
<reference evidence="2" key="1">
    <citation type="submission" date="2016-11" db="EMBL/GenBank/DDBJ databases">
        <authorList>
            <person name="Varghese N."/>
            <person name="Submissions S."/>
        </authorList>
    </citation>
    <scope>NUCLEOTIDE SEQUENCE [LARGE SCALE GENOMIC DNA]</scope>
    <source>
        <strain evidence="2">DSM 22638</strain>
    </source>
</reference>
<evidence type="ECO:0000313" key="1">
    <source>
        <dbReference type="EMBL" id="SHG53443.1"/>
    </source>
</evidence>
<gene>
    <name evidence="1" type="ORF">SAMN04488116_1646</name>
</gene>
<evidence type="ECO:0008006" key="3">
    <source>
        <dbReference type="Google" id="ProtNLM"/>
    </source>
</evidence>
<organism evidence="1 2">
    <name type="scientific">Flagellimonas flava</name>
    <dbReference type="NCBI Taxonomy" id="570519"/>
    <lineage>
        <taxon>Bacteria</taxon>
        <taxon>Pseudomonadati</taxon>
        <taxon>Bacteroidota</taxon>
        <taxon>Flavobacteriia</taxon>
        <taxon>Flavobacteriales</taxon>
        <taxon>Flavobacteriaceae</taxon>
        <taxon>Flagellimonas</taxon>
    </lineage>
</organism>
<dbReference type="Proteomes" id="UP000184532">
    <property type="component" value="Unassembled WGS sequence"/>
</dbReference>
<dbReference type="InterPro" id="IPR011250">
    <property type="entry name" value="OMP/PagP_B-barrel"/>
</dbReference>